<dbReference type="Proteomes" id="UP001569963">
    <property type="component" value="Unassembled WGS sequence"/>
</dbReference>
<protein>
    <submittedName>
        <fullName evidence="2">DUF5994 family protein</fullName>
    </submittedName>
</protein>
<evidence type="ECO:0000256" key="1">
    <source>
        <dbReference type="SAM" id="MobiDB-lite"/>
    </source>
</evidence>
<dbReference type="Pfam" id="PF19457">
    <property type="entry name" value="DUF5994"/>
    <property type="match status" value="1"/>
</dbReference>
<dbReference type="RefSeq" id="WP_371953974.1">
    <property type="nucleotide sequence ID" value="NZ_JAXCEI010000019.1"/>
</dbReference>
<comment type="caution">
    <text evidence="2">The sequence shown here is derived from an EMBL/GenBank/DDBJ whole genome shotgun (WGS) entry which is preliminary data.</text>
</comment>
<gene>
    <name evidence="2" type="ORF">SM611_31480</name>
</gene>
<accession>A0ABV4QJW7</accession>
<keyword evidence="3" id="KW-1185">Reference proteome</keyword>
<feature type="region of interest" description="Disordered" evidence="1">
    <location>
        <begin position="1"/>
        <end position="30"/>
    </location>
</feature>
<evidence type="ECO:0000313" key="3">
    <source>
        <dbReference type="Proteomes" id="UP001569963"/>
    </source>
</evidence>
<name>A0ABV4QJW7_9ACTN</name>
<evidence type="ECO:0000313" key="2">
    <source>
        <dbReference type="EMBL" id="MFA1543472.1"/>
    </source>
</evidence>
<dbReference type="EMBL" id="JAXCEI010000019">
    <property type="protein sequence ID" value="MFA1543472.1"/>
    <property type="molecule type" value="Genomic_DNA"/>
</dbReference>
<organism evidence="2 3">
    <name type="scientific">Actinomadura monticuli</name>
    <dbReference type="NCBI Taxonomy" id="3097367"/>
    <lineage>
        <taxon>Bacteria</taxon>
        <taxon>Bacillati</taxon>
        <taxon>Actinomycetota</taxon>
        <taxon>Actinomycetes</taxon>
        <taxon>Streptosporangiales</taxon>
        <taxon>Thermomonosporaceae</taxon>
        <taxon>Actinomadura</taxon>
    </lineage>
</organism>
<reference evidence="2 3" key="1">
    <citation type="submission" date="2023-11" db="EMBL/GenBank/DDBJ databases">
        <title>Actinomadura monticuli sp. nov., isolated from volcanic ash.</title>
        <authorList>
            <person name="Lee S.D."/>
            <person name="Yang H."/>
            <person name="Kim I.S."/>
        </authorList>
    </citation>
    <scope>NUCLEOTIDE SEQUENCE [LARGE SCALE GENOMIC DNA]</scope>
    <source>
        <strain evidence="2 3">DLS-62</strain>
    </source>
</reference>
<sequence>MTPRLAMRPSAPTDRVGPMQDGSSRTPLDGVWWPRSVDPAMELPGLVLALQAQGPSDEHRLIVHIMLRATDWAAHPRRLRVDGPEDTREVLLSWFGNLPAGLLTAIYADGRRVDLLTVPASTDDAAARATLETAARP</sequence>
<dbReference type="InterPro" id="IPR046036">
    <property type="entry name" value="DUF5994"/>
</dbReference>
<proteinExistence type="predicted"/>